<protein>
    <submittedName>
        <fullName evidence="5">Peptidoglycan/LPS O-acetylase OafA/YrhL</fullName>
    </submittedName>
</protein>
<proteinExistence type="predicted"/>
<dbReference type="InterPro" id="IPR043968">
    <property type="entry name" value="SGNH"/>
</dbReference>
<accession>A0A543A9X5</accession>
<reference evidence="5 6" key="1">
    <citation type="submission" date="2019-06" db="EMBL/GenBank/DDBJ databases">
        <title>Sequencing the genomes of 1000 actinobacteria strains.</title>
        <authorList>
            <person name="Klenk H.-P."/>
        </authorList>
    </citation>
    <scope>NUCLEOTIDE SEQUENCE [LARGE SCALE GENOMIC DNA]</scope>
    <source>
        <strain evidence="5 6">DSM 25218</strain>
    </source>
</reference>
<feature type="transmembrane region" description="Helical" evidence="2">
    <location>
        <begin position="89"/>
        <end position="109"/>
    </location>
</feature>
<dbReference type="Pfam" id="PF19040">
    <property type="entry name" value="SGNH"/>
    <property type="match status" value="1"/>
</dbReference>
<feature type="transmembrane region" description="Helical" evidence="2">
    <location>
        <begin position="302"/>
        <end position="320"/>
    </location>
</feature>
<feature type="transmembrane region" description="Helical" evidence="2">
    <location>
        <begin position="245"/>
        <end position="264"/>
    </location>
</feature>
<feature type="transmembrane region" description="Helical" evidence="2">
    <location>
        <begin position="270"/>
        <end position="290"/>
    </location>
</feature>
<keyword evidence="2" id="KW-0812">Transmembrane</keyword>
<evidence type="ECO:0000259" key="3">
    <source>
        <dbReference type="Pfam" id="PF01757"/>
    </source>
</evidence>
<dbReference type="Pfam" id="PF01757">
    <property type="entry name" value="Acyl_transf_3"/>
    <property type="match status" value="1"/>
</dbReference>
<comment type="caution">
    <text evidence="5">The sequence shown here is derived from an EMBL/GenBank/DDBJ whole genome shotgun (WGS) entry which is preliminary data.</text>
</comment>
<keyword evidence="6" id="KW-1185">Reference proteome</keyword>
<feature type="transmembrane region" description="Helical" evidence="2">
    <location>
        <begin position="214"/>
        <end position="233"/>
    </location>
</feature>
<dbReference type="InterPro" id="IPR050879">
    <property type="entry name" value="Acyltransferase_3"/>
</dbReference>
<dbReference type="GO" id="GO:0009103">
    <property type="term" value="P:lipopolysaccharide biosynthetic process"/>
    <property type="evidence" value="ECO:0007669"/>
    <property type="project" value="TreeGrafter"/>
</dbReference>
<organism evidence="5 6">
    <name type="scientific">Nocardioides albertanoniae</name>
    <dbReference type="NCBI Taxonomy" id="1175486"/>
    <lineage>
        <taxon>Bacteria</taxon>
        <taxon>Bacillati</taxon>
        <taxon>Actinomycetota</taxon>
        <taxon>Actinomycetes</taxon>
        <taxon>Propionibacteriales</taxon>
        <taxon>Nocardioidaceae</taxon>
        <taxon>Nocardioides</taxon>
    </lineage>
</organism>
<name>A0A543A9X5_9ACTN</name>
<feature type="transmembrane region" description="Helical" evidence="2">
    <location>
        <begin position="161"/>
        <end position="178"/>
    </location>
</feature>
<dbReference type="AlphaFoldDB" id="A0A543A9X5"/>
<dbReference type="InterPro" id="IPR002656">
    <property type="entry name" value="Acyl_transf_3_dom"/>
</dbReference>
<evidence type="ECO:0000313" key="6">
    <source>
        <dbReference type="Proteomes" id="UP000320209"/>
    </source>
</evidence>
<dbReference type="GO" id="GO:0016020">
    <property type="term" value="C:membrane"/>
    <property type="evidence" value="ECO:0007669"/>
    <property type="project" value="TreeGrafter"/>
</dbReference>
<feature type="transmembrane region" description="Helical" evidence="2">
    <location>
        <begin position="190"/>
        <end position="208"/>
    </location>
</feature>
<evidence type="ECO:0000256" key="1">
    <source>
        <dbReference type="SAM" id="MobiDB-lite"/>
    </source>
</evidence>
<evidence type="ECO:0000256" key="2">
    <source>
        <dbReference type="SAM" id="Phobius"/>
    </source>
</evidence>
<feature type="transmembrane region" description="Helical" evidence="2">
    <location>
        <begin position="47"/>
        <end position="68"/>
    </location>
</feature>
<dbReference type="PANTHER" id="PTHR23028">
    <property type="entry name" value="ACETYLTRANSFERASE"/>
    <property type="match status" value="1"/>
</dbReference>
<feature type="transmembrane region" description="Helical" evidence="2">
    <location>
        <begin position="372"/>
        <end position="392"/>
    </location>
</feature>
<evidence type="ECO:0000259" key="4">
    <source>
        <dbReference type="Pfam" id="PF19040"/>
    </source>
</evidence>
<dbReference type="EMBL" id="VFOV01000001">
    <property type="protein sequence ID" value="TQL69407.1"/>
    <property type="molecule type" value="Genomic_DNA"/>
</dbReference>
<dbReference type="Proteomes" id="UP000320209">
    <property type="component" value="Unassembled WGS sequence"/>
</dbReference>
<dbReference type="GO" id="GO:0016747">
    <property type="term" value="F:acyltransferase activity, transferring groups other than amino-acyl groups"/>
    <property type="evidence" value="ECO:0007669"/>
    <property type="project" value="InterPro"/>
</dbReference>
<keyword evidence="2" id="KW-0472">Membrane</keyword>
<gene>
    <name evidence="5" type="ORF">FB381_3312</name>
</gene>
<feature type="domain" description="SGNH" evidence="4">
    <location>
        <begin position="463"/>
        <end position="678"/>
    </location>
</feature>
<feature type="region of interest" description="Disordered" evidence="1">
    <location>
        <begin position="1"/>
        <end position="20"/>
    </location>
</feature>
<dbReference type="RefSeq" id="WP_170225188.1">
    <property type="nucleotide sequence ID" value="NZ_VFOV01000001.1"/>
</dbReference>
<keyword evidence="2" id="KW-1133">Transmembrane helix</keyword>
<feature type="transmembrane region" description="Helical" evidence="2">
    <location>
        <begin position="340"/>
        <end position="360"/>
    </location>
</feature>
<dbReference type="PANTHER" id="PTHR23028:SF53">
    <property type="entry name" value="ACYL_TRANSF_3 DOMAIN-CONTAINING PROTEIN"/>
    <property type="match status" value="1"/>
</dbReference>
<sequence length="699" mass="75159">MTALAVAAPATESRPPVRDKRPEVQALRTAAVLGVVLFHLWPGAIRGGYAGVDVFFVISGFLITSHLVREAAKPGGVRLGAFWARRIRRLLPMALVVLVCSAGATYAWVPEALWQQFLRETVAAAFYVENWQLSWAAVDYLAAEDPPSPAQHYWSLSVEEQFYILWPLLILAATFLTRHRTELRLPAIRAVIVAVLVASFAASVQVTATDGAAAYFVTHTRAWEFAAGGLLAVLPLSRRRAPSRWAPLVAVAGWAGMLGALMLFRESLPFPGWVAVLPVAGTALVIWADAPRGLGAGVIGNPVVQWIGTVSYSLYLWHWPLVVVVPSTGPVLGTWLREPLILLATIGLSALSYRFVEAPFRTGRALGTSPRAYLFAVVAMALVAAVAVPGIVHGRSLVEQSRAQADALASGDVECFGASALLESCDNPDLDNVLLPAPIARKDDTGNAYHCYLSERRSYAADARPKVCHLGSRRPDALRVALVGDSHAASLIPGLSQVAKRAGWSIDAMVANGGGLLSAEPDDERRAYRRALLARLTEQEAYDVALVTQRRNPVLAAGQRDPVADRLVEAWRPILKRGTQVVALADNPMLTSSAMSCLDGAESLAEASGCEMSRQEAYATSDPLADAVRRAGSGASLVDLSDAYCAHERCPLVIGHVLAYRDETHITATFSKTLAPHLVRAVEDGLRDGRSKIGRDEHS</sequence>
<feature type="domain" description="Acyltransferase 3" evidence="3">
    <location>
        <begin position="24"/>
        <end position="353"/>
    </location>
</feature>
<evidence type="ECO:0000313" key="5">
    <source>
        <dbReference type="EMBL" id="TQL69407.1"/>
    </source>
</evidence>